<proteinExistence type="predicted"/>
<dbReference type="Gene3D" id="3.30.70.1070">
    <property type="entry name" value="Sporulation related repeat"/>
    <property type="match status" value="1"/>
</dbReference>
<name>A0A644W1C1_9ZZZZ</name>
<dbReference type="PANTHER" id="PTHR38687">
    <property type="entry name" value="CELL DIVISION PROTEIN DEDD-RELATED"/>
    <property type="match status" value="1"/>
</dbReference>
<dbReference type="GO" id="GO:0032506">
    <property type="term" value="P:cytokinetic process"/>
    <property type="evidence" value="ECO:0007669"/>
    <property type="project" value="TreeGrafter"/>
</dbReference>
<dbReference type="InterPro" id="IPR052521">
    <property type="entry name" value="Cell_div_SPOR-domain"/>
</dbReference>
<dbReference type="GO" id="GO:0032153">
    <property type="term" value="C:cell division site"/>
    <property type="evidence" value="ECO:0007669"/>
    <property type="project" value="TreeGrafter"/>
</dbReference>
<dbReference type="Pfam" id="PF05036">
    <property type="entry name" value="SPOR"/>
    <property type="match status" value="1"/>
</dbReference>
<dbReference type="GO" id="GO:0042834">
    <property type="term" value="F:peptidoglycan binding"/>
    <property type="evidence" value="ECO:0007669"/>
    <property type="project" value="InterPro"/>
</dbReference>
<comment type="caution">
    <text evidence="2">The sequence shown here is derived from an EMBL/GenBank/DDBJ whole genome shotgun (WGS) entry which is preliminary data.</text>
</comment>
<dbReference type="InterPro" id="IPR036680">
    <property type="entry name" value="SPOR-like_sf"/>
</dbReference>
<dbReference type="PANTHER" id="PTHR38687:SF1">
    <property type="entry name" value="CELL DIVISION PROTEIN DEDD"/>
    <property type="match status" value="1"/>
</dbReference>
<dbReference type="PROSITE" id="PS51257">
    <property type="entry name" value="PROKAR_LIPOPROTEIN"/>
    <property type="match status" value="1"/>
</dbReference>
<dbReference type="PROSITE" id="PS51724">
    <property type="entry name" value="SPOR"/>
    <property type="match status" value="1"/>
</dbReference>
<gene>
    <name evidence="2" type="ORF">SDC9_43726</name>
</gene>
<dbReference type="AlphaFoldDB" id="A0A644W1C1"/>
<feature type="domain" description="SPOR" evidence="1">
    <location>
        <begin position="75"/>
        <end position="152"/>
    </location>
</feature>
<dbReference type="SUPFAM" id="SSF110997">
    <property type="entry name" value="Sporulation related repeat"/>
    <property type="match status" value="1"/>
</dbReference>
<organism evidence="2">
    <name type="scientific">bioreactor metagenome</name>
    <dbReference type="NCBI Taxonomy" id="1076179"/>
    <lineage>
        <taxon>unclassified sequences</taxon>
        <taxon>metagenomes</taxon>
        <taxon>ecological metagenomes</taxon>
    </lineage>
</organism>
<sequence length="152" mass="16712">MNKALQLFFFVAVISLTMISCKSKQKVTEIKSASVPATTVAPVQETPKPVAQVSTQPEVTRSESFKLATGETNSAAMNKKYHVQVGAFGNHTNAINLRNKLVSEGNNALVVENENGMLRVIIASFDEYKDARAKIDQIRATYPDAWVLVQKK</sequence>
<reference evidence="2" key="1">
    <citation type="submission" date="2019-08" db="EMBL/GenBank/DDBJ databases">
        <authorList>
            <person name="Kucharzyk K."/>
            <person name="Murdoch R.W."/>
            <person name="Higgins S."/>
            <person name="Loffler F."/>
        </authorList>
    </citation>
    <scope>NUCLEOTIDE SEQUENCE</scope>
</reference>
<dbReference type="InterPro" id="IPR007730">
    <property type="entry name" value="SPOR-like_dom"/>
</dbReference>
<protein>
    <recommendedName>
        <fullName evidence="1">SPOR domain-containing protein</fullName>
    </recommendedName>
</protein>
<evidence type="ECO:0000313" key="2">
    <source>
        <dbReference type="EMBL" id="MPL97535.1"/>
    </source>
</evidence>
<dbReference type="GO" id="GO:0030428">
    <property type="term" value="C:cell septum"/>
    <property type="evidence" value="ECO:0007669"/>
    <property type="project" value="TreeGrafter"/>
</dbReference>
<dbReference type="EMBL" id="VSSQ01000561">
    <property type="protein sequence ID" value="MPL97535.1"/>
    <property type="molecule type" value="Genomic_DNA"/>
</dbReference>
<evidence type="ECO:0000259" key="1">
    <source>
        <dbReference type="PROSITE" id="PS51724"/>
    </source>
</evidence>
<accession>A0A644W1C1</accession>